<dbReference type="PANTHER" id="PTHR31985">
    <property type="entry name" value="ETHYLENE-RESPONSIVE TRANSCRIPTION FACTOR ERF042-RELATED"/>
    <property type="match status" value="1"/>
</dbReference>
<dbReference type="GO" id="GO:0003700">
    <property type="term" value="F:DNA-binding transcription factor activity"/>
    <property type="evidence" value="ECO:0007669"/>
    <property type="project" value="InterPro"/>
</dbReference>
<dbReference type="EMBL" id="GCKF01027846">
    <property type="protein sequence ID" value="JAG98155.1"/>
    <property type="molecule type" value="Transcribed_RNA"/>
</dbReference>
<reference evidence="9" key="1">
    <citation type="submission" date="2015-03" db="EMBL/GenBank/DDBJ databases">
        <title>A transcriptome of Araucaria cunninghamii, an australian fine timber species.</title>
        <authorList>
            <person name="Jing Yi C.J.Y."/>
            <person name="Yin San L.Y.S."/>
            <person name="Abdul Karim S.S."/>
            <person name="Wan Azmi N.N."/>
            <person name="Hercus R.R."/>
            <person name="Croft L.L."/>
        </authorList>
    </citation>
    <scope>NUCLEOTIDE SEQUENCE</scope>
    <source>
        <strain evidence="9">MI0301</strain>
        <tissue evidence="9">Leaf</tissue>
    </source>
</reference>
<evidence type="ECO:0000256" key="3">
    <source>
        <dbReference type="ARBA" id="ARBA00023125"/>
    </source>
</evidence>
<dbReference type="InterPro" id="IPR016177">
    <property type="entry name" value="DNA-bd_dom_sf"/>
</dbReference>
<dbReference type="AlphaFoldDB" id="A0A0D6R8B2"/>
<keyword evidence="5" id="KW-0804">Transcription</keyword>
<comment type="similarity">
    <text evidence="7">Belongs to the AP2/ERF transcription factor family. ERF subfamily.</text>
</comment>
<dbReference type="InterPro" id="IPR051032">
    <property type="entry name" value="AP2/ERF_TF_ERF_subfamily"/>
</dbReference>
<dbReference type="PROSITE" id="PS51032">
    <property type="entry name" value="AP2_ERF"/>
    <property type="match status" value="1"/>
</dbReference>
<keyword evidence="6" id="KW-0539">Nucleus</keyword>
<dbReference type="PANTHER" id="PTHR31985:SF273">
    <property type="entry name" value="ETHYLENE-RESPONSIVE TRANSCRIPTION FACTOR ERF017"/>
    <property type="match status" value="1"/>
</dbReference>
<dbReference type="CDD" id="cd00018">
    <property type="entry name" value="AP2"/>
    <property type="match status" value="1"/>
</dbReference>
<dbReference type="InterPro" id="IPR036955">
    <property type="entry name" value="AP2/ERF_dom_sf"/>
</dbReference>
<sequence length="199" mass="22196">MGRVKSLKPEVRPRKWRPNLRGIARRKWGKWVSEIRMPNSRAKIWLGTYDTPQQAARAYDFAVYCLRGPNAQFNFPISLQEVPSVSSLSGGEIRAAAARFALQEFPLKCGEKCMAAETGGSCACSVSELESFGDEKERGISSEKEIALPDSVLGKNGLQALQVEMAKLSDLAFPSPIQEHGGIIFDQDEWWGLYEWGRT</sequence>
<evidence type="ECO:0000313" key="9">
    <source>
        <dbReference type="EMBL" id="JAG98155.1"/>
    </source>
</evidence>
<dbReference type="PRINTS" id="PR00367">
    <property type="entry name" value="ETHRSPELEMNT"/>
</dbReference>
<dbReference type="Gene3D" id="3.30.730.10">
    <property type="entry name" value="AP2/ERF domain"/>
    <property type="match status" value="1"/>
</dbReference>
<evidence type="ECO:0000256" key="5">
    <source>
        <dbReference type="ARBA" id="ARBA00023163"/>
    </source>
</evidence>
<evidence type="ECO:0000256" key="6">
    <source>
        <dbReference type="ARBA" id="ARBA00023242"/>
    </source>
</evidence>
<organism evidence="9">
    <name type="scientific">Araucaria cunninghamii</name>
    <name type="common">Hoop pine</name>
    <name type="synonym">Moreton Bay pine</name>
    <dbReference type="NCBI Taxonomy" id="56994"/>
    <lineage>
        <taxon>Eukaryota</taxon>
        <taxon>Viridiplantae</taxon>
        <taxon>Streptophyta</taxon>
        <taxon>Embryophyta</taxon>
        <taxon>Tracheophyta</taxon>
        <taxon>Spermatophyta</taxon>
        <taxon>Pinopsida</taxon>
        <taxon>Pinidae</taxon>
        <taxon>Conifers II</taxon>
        <taxon>Araucariales</taxon>
        <taxon>Araucariaceae</taxon>
        <taxon>Araucaria</taxon>
    </lineage>
</organism>
<keyword evidence="2" id="KW-0805">Transcription regulation</keyword>
<evidence type="ECO:0000256" key="1">
    <source>
        <dbReference type="ARBA" id="ARBA00004123"/>
    </source>
</evidence>
<evidence type="ECO:0000256" key="4">
    <source>
        <dbReference type="ARBA" id="ARBA00023159"/>
    </source>
</evidence>
<name>A0A0D6R8B2_ARACU</name>
<dbReference type="FunFam" id="3.30.730.10:FF:000001">
    <property type="entry name" value="Ethylene-responsive transcription factor 2"/>
    <property type="match status" value="1"/>
</dbReference>
<accession>A0A0D6R8B2</accession>
<evidence type="ECO:0000259" key="8">
    <source>
        <dbReference type="PROSITE" id="PS51032"/>
    </source>
</evidence>
<dbReference type="Pfam" id="PF00847">
    <property type="entry name" value="AP2"/>
    <property type="match status" value="1"/>
</dbReference>
<dbReference type="SUPFAM" id="SSF54171">
    <property type="entry name" value="DNA-binding domain"/>
    <property type="match status" value="1"/>
</dbReference>
<proteinExistence type="inferred from homology"/>
<comment type="subcellular location">
    <subcellularLocation>
        <location evidence="1">Nucleus</location>
    </subcellularLocation>
</comment>
<dbReference type="GO" id="GO:0003677">
    <property type="term" value="F:DNA binding"/>
    <property type="evidence" value="ECO:0007669"/>
    <property type="project" value="UniProtKB-KW"/>
</dbReference>
<dbReference type="InterPro" id="IPR001471">
    <property type="entry name" value="AP2/ERF_dom"/>
</dbReference>
<protein>
    <recommendedName>
        <fullName evidence="8">AP2/ERF domain-containing protein</fullName>
    </recommendedName>
</protein>
<keyword evidence="4" id="KW-0010">Activator</keyword>
<dbReference type="SMART" id="SM00380">
    <property type="entry name" value="AP2"/>
    <property type="match status" value="1"/>
</dbReference>
<evidence type="ECO:0000256" key="7">
    <source>
        <dbReference type="ARBA" id="ARBA00024343"/>
    </source>
</evidence>
<keyword evidence="3" id="KW-0238">DNA-binding</keyword>
<feature type="domain" description="AP2/ERF" evidence="8">
    <location>
        <begin position="19"/>
        <end position="76"/>
    </location>
</feature>
<dbReference type="GO" id="GO:0005634">
    <property type="term" value="C:nucleus"/>
    <property type="evidence" value="ECO:0007669"/>
    <property type="project" value="UniProtKB-SubCell"/>
</dbReference>
<evidence type="ECO:0000256" key="2">
    <source>
        <dbReference type="ARBA" id="ARBA00023015"/>
    </source>
</evidence>